<keyword evidence="8" id="KW-1185">Reference proteome</keyword>
<dbReference type="InterPro" id="IPR036584">
    <property type="entry name" value="FliS_sf"/>
</dbReference>
<proteinExistence type="inferred from homology"/>
<keyword evidence="7" id="KW-0282">Flagellum</keyword>
<keyword evidence="5" id="KW-0143">Chaperone</keyword>
<keyword evidence="7" id="KW-0966">Cell projection</keyword>
<dbReference type="HOGENOM" id="CLU_080373_1_0_6"/>
<keyword evidence="7" id="KW-0969">Cilium</keyword>
<organism evidence="7 8">
    <name type="scientific">Bermanella marisrubri</name>
    <dbReference type="NCBI Taxonomy" id="207949"/>
    <lineage>
        <taxon>Bacteria</taxon>
        <taxon>Pseudomonadati</taxon>
        <taxon>Pseudomonadota</taxon>
        <taxon>Gammaproteobacteria</taxon>
        <taxon>Oceanospirillales</taxon>
        <taxon>Oceanospirillaceae</taxon>
        <taxon>Bermanella</taxon>
    </lineage>
</organism>
<dbReference type="PANTHER" id="PTHR34773:SF1">
    <property type="entry name" value="FLAGELLAR SECRETION CHAPERONE FLIS"/>
    <property type="match status" value="1"/>
</dbReference>
<dbReference type="STRING" id="207949.RED65_06583"/>
<dbReference type="NCBIfam" id="TIGR00208">
    <property type="entry name" value="fliS"/>
    <property type="match status" value="1"/>
</dbReference>
<dbReference type="GO" id="GO:0044780">
    <property type="term" value="P:bacterial-type flagellum assembly"/>
    <property type="evidence" value="ECO:0007669"/>
    <property type="project" value="InterPro"/>
</dbReference>
<accession>Q1N2X9</accession>
<evidence type="ECO:0000256" key="1">
    <source>
        <dbReference type="ARBA" id="ARBA00004514"/>
    </source>
</evidence>
<evidence type="ECO:0000256" key="5">
    <source>
        <dbReference type="ARBA" id="ARBA00023186"/>
    </source>
</evidence>
<comment type="similarity">
    <text evidence="2 6">Belongs to the FliS family.</text>
</comment>
<dbReference type="RefSeq" id="WP_007016141.1">
    <property type="nucleotide sequence ID" value="NZ_AAQH01000006.1"/>
</dbReference>
<gene>
    <name evidence="7" type="ORF">RED65_06583</name>
</gene>
<dbReference type="SUPFAM" id="SSF101116">
    <property type="entry name" value="Flagellar export chaperone FliS"/>
    <property type="match status" value="1"/>
</dbReference>
<comment type="subcellular location">
    <subcellularLocation>
        <location evidence="1 6">Cytoplasm</location>
        <location evidence="1 6">Cytosol</location>
    </subcellularLocation>
</comment>
<keyword evidence="3 6" id="KW-0963">Cytoplasm</keyword>
<dbReference type="PANTHER" id="PTHR34773">
    <property type="entry name" value="FLAGELLAR SECRETION CHAPERONE FLIS"/>
    <property type="match status" value="1"/>
</dbReference>
<dbReference type="GO" id="GO:0071973">
    <property type="term" value="P:bacterial-type flagellum-dependent cell motility"/>
    <property type="evidence" value="ECO:0007669"/>
    <property type="project" value="TreeGrafter"/>
</dbReference>
<name>Q1N2X9_9GAMM</name>
<evidence type="ECO:0000256" key="6">
    <source>
        <dbReference type="PIRNR" id="PIRNR039090"/>
    </source>
</evidence>
<dbReference type="PIRSF" id="PIRSF039090">
    <property type="entry name" value="Flis"/>
    <property type="match status" value="1"/>
</dbReference>
<evidence type="ECO:0000313" key="7">
    <source>
        <dbReference type="EMBL" id="EAT12540.1"/>
    </source>
</evidence>
<evidence type="ECO:0000313" key="8">
    <source>
        <dbReference type="Proteomes" id="UP000004263"/>
    </source>
</evidence>
<dbReference type="GO" id="GO:0005829">
    <property type="term" value="C:cytosol"/>
    <property type="evidence" value="ECO:0007669"/>
    <property type="project" value="UniProtKB-SubCell"/>
</dbReference>
<evidence type="ECO:0000256" key="4">
    <source>
        <dbReference type="ARBA" id="ARBA00022795"/>
    </source>
</evidence>
<evidence type="ECO:0000256" key="3">
    <source>
        <dbReference type="ARBA" id="ARBA00022490"/>
    </source>
</evidence>
<sequence>MYTKGAKEYSQVSLQTEVMSADPHKLILMLMEGALTRLAMAKAHIEQNDIEAKNVKLSKAADIISALQESLDHDKGGEISANLERLYDYMTRRIFQANVHNDIDIINEVMGLMLEVKAGWEGIRSDFEQLKSQGKVAEAKVGNGLSV</sequence>
<dbReference type="InterPro" id="IPR003713">
    <property type="entry name" value="FliS"/>
</dbReference>
<comment type="caution">
    <text evidence="7">The sequence shown here is derived from an EMBL/GenBank/DDBJ whole genome shotgun (WGS) entry which is preliminary data.</text>
</comment>
<dbReference type="Proteomes" id="UP000004263">
    <property type="component" value="Unassembled WGS sequence"/>
</dbReference>
<protein>
    <recommendedName>
        <fullName evidence="6">Flagellar secretion chaperone FliS</fullName>
    </recommendedName>
</protein>
<dbReference type="Pfam" id="PF02561">
    <property type="entry name" value="FliS"/>
    <property type="match status" value="1"/>
</dbReference>
<dbReference type="EMBL" id="AAQH01000006">
    <property type="protein sequence ID" value="EAT12540.1"/>
    <property type="molecule type" value="Genomic_DNA"/>
</dbReference>
<keyword evidence="4 6" id="KW-1005">Bacterial flagellum biogenesis</keyword>
<evidence type="ECO:0000256" key="2">
    <source>
        <dbReference type="ARBA" id="ARBA00008787"/>
    </source>
</evidence>
<dbReference type="AlphaFoldDB" id="Q1N2X9"/>
<reference evidence="7 8" key="1">
    <citation type="submission" date="2006-03" db="EMBL/GenBank/DDBJ databases">
        <authorList>
            <person name="Pinhassi J."/>
            <person name="Pedros-Alio C."/>
            <person name="Ferriera S."/>
            <person name="Johnson J."/>
            <person name="Kravitz S."/>
            <person name="Halpern A."/>
            <person name="Remington K."/>
            <person name="Beeson K."/>
            <person name="Tran B."/>
            <person name="Rogers Y.-H."/>
            <person name="Friedman R."/>
            <person name="Venter J.C."/>
        </authorList>
    </citation>
    <scope>NUCLEOTIDE SEQUENCE [LARGE SCALE GENOMIC DNA]</scope>
    <source>
        <strain evidence="7 8">RED65</strain>
    </source>
</reference>
<dbReference type="Gene3D" id="1.20.120.340">
    <property type="entry name" value="Flagellar protein FliS"/>
    <property type="match status" value="1"/>
</dbReference>
<dbReference type="CDD" id="cd16098">
    <property type="entry name" value="FliS"/>
    <property type="match status" value="1"/>
</dbReference>
<dbReference type="OrthoDB" id="9792010at2"/>